<dbReference type="Proteomes" id="UP000630445">
    <property type="component" value="Unassembled WGS sequence"/>
</dbReference>
<evidence type="ECO:0000256" key="3">
    <source>
        <dbReference type="SAM" id="MobiDB-lite"/>
    </source>
</evidence>
<feature type="compositionally biased region" description="Basic residues" evidence="3">
    <location>
        <begin position="100"/>
        <end position="109"/>
    </location>
</feature>
<dbReference type="GO" id="GO:0045944">
    <property type="term" value="P:positive regulation of transcription by RNA polymerase II"/>
    <property type="evidence" value="ECO:0007669"/>
    <property type="project" value="TreeGrafter"/>
</dbReference>
<dbReference type="EMBL" id="JACBAD010002114">
    <property type="protein sequence ID" value="KAF7115493.1"/>
    <property type="molecule type" value="Genomic_DNA"/>
</dbReference>
<dbReference type="InterPro" id="IPR021858">
    <property type="entry name" value="Fun_TF"/>
</dbReference>
<sequence length="618" mass="69117">MTPLYVPHKLGPLQSPILTDLGFLPTLSFSLVSPRLVSSRRKSPETVDNPRMDGSKFDAIENRMLYMSPTSCDEEKPICWRCRIGGRNCVRPDSAEAQHSRPRPQRRRATTSEDVLRPAHDSTHRRQSIIFNELAPVAASGVPTLSSPSSSALRGISIHSLTTPHPRNVDAHASLAAPLTTTPPSAPDIELSNANVAFDLQTLQGIRLYLNHADTRADSPDGYSSGPLFTVSAEEEFLIQHYARRISKWVRYSDADRHFSITVPHLARCSPILCRAVCALAARHLSCTGNYDSSVADDYHKQCIELLIPALNEPNAAADDKLLAALVILRLYEHVNVSDSGKDYEHHLSGVSAMVTSTIRNPWAASGSGLKWAAFWCCFRQSVYPACLHRQPLKFDISSYKIEVNLSTPAPGVMATVEEESEWCHWITWILAQVVDFCFGTRSRDMTMLEEEQAWNGLLQAVEMWEANKPKSFLPVACNERNPDLGGWFPEIWFGSEWHAMATTQSLAARILLDVYNPETRRISIGEFGFLRARERLESKVLLHARSLCGICLANPANIGAIFTLCHTIFAFSSFISVDEERKLLVQVLRIAERDEGWPTSWIVNALKADWNVDWVDE</sequence>
<evidence type="ECO:0000313" key="5">
    <source>
        <dbReference type="EMBL" id="KAF7165962.1"/>
    </source>
</evidence>
<dbReference type="AlphaFoldDB" id="A0A8H6P2P3"/>
<evidence type="ECO:0000313" key="4">
    <source>
        <dbReference type="EMBL" id="KAF7115493.1"/>
    </source>
</evidence>
<evidence type="ECO:0000256" key="1">
    <source>
        <dbReference type="ARBA" id="ARBA00004123"/>
    </source>
</evidence>
<keyword evidence="2" id="KW-0539">Nucleus</keyword>
<dbReference type="EMBL" id="JACBAF010002155">
    <property type="protein sequence ID" value="KAF7165962.1"/>
    <property type="molecule type" value="Genomic_DNA"/>
</dbReference>
<evidence type="ECO:0000256" key="2">
    <source>
        <dbReference type="ARBA" id="ARBA00023242"/>
    </source>
</evidence>
<accession>A0A8H6P2P3</accession>
<feature type="compositionally biased region" description="Basic and acidic residues" evidence="3">
    <location>
        <begin position="110"/>
        <end position="124"/>
    </location>
</feature>
<dbReference type="GO" id="GO:0003700">
    <property type="term" value="F:DNA-binding transcription factor activity"/>
    <property type="evidence" value="ECO:0007669"/>
    <property type="project" value="TreeGrafter"/>
</dbReference>
<dbReference type="GO" id="GO:0005634">
    <property type="term" value="C:nucleus"/>
    <property type="evidence" value="ECO:0007669"/>
    <property type="project" value="UniProtKB-SubCell"/>
</dbReference>
<dbReference type="Proteomes" id="UP000662466">
    <property type="component" value="Unassembled WGS sequence"/>
</dbReference>
<feature type="region of interest" description="Disordered" evidence="3">
    <location>
        <begin position="91"/>
        <end position="126"/>
    </location>
</feature>
<organism evidence="4 6">
    <name type="scientific">Aspergillus hiratsukae</name>
    <dbReference type="NCBI Taxonomy" id="1194566"/>
    <lineage>
        <taxon>Eukaryota</taxon>
        <taxon>Fungi</taxon>
        <taxon>Dikarya</taxon>
        <taxon>Ascomycota</taxon>
        <taxon>Pezizomycotina</taxon>
        <taxon>Eurotiomycetes</taxon>
        <taxon>Eurotiomycetidae</taxon>
        <taxon>Eurotiales</taxon>
        <taxon>Aspergillaceae</taxon>
        <taxon>Aspergillus</taxon>
        <taxon>Aspergillus subgen. Fumigati</taxon>
    </lineage>
</organism>
<dbReference type="GO" id="GO:0000976">
    <property type="term" value="F:transcription cis-regulatory region binding"/>
    <property type="evidence" value="ECO:0007669"/>
    <property type="project" value="TreeGrafter"/>
</dbReference>
<comment type="caution">
    <text evidence="4">The sequence shown here is derived from an EMBL/GenBank/DDBJ whole genome shotgun (WGS) entry which is preliminary data.</text>
</comment>
<protein>
    <recommendedName>
        <fullName evidence="7">Zn(II)2Cys6 transcription factor</fullName>
    </recommendedName>
</protein>
<dbReference type="OrthoDB" id="4525710at2759"/>
<proteinExistence type="predicted"/>
<keyword evidence="6" id="KW-1185">Reference proteome</keyword>
<comment type="subcellular location">
    <subcellularLocation>
        <location evidence="1">Nucleus</location>
    </subcellularLocation>
</comment>
<reference evidence="4" key="1">
    <citation type="submission" date="2020-06" db="EMBL/GenBank/DDBJ databases">
        <title>Draft genome sequences of strains closely related to Aspergillus parafelis and Aspergillus hiratsukae.</title>
        <authorList>
            <person name="Dos Santos R.A.C."/>
            <person name="Rivero-Menendez O."/>
            <person name="Steenwyk J.L."/>
            <person name="Mead M.E."/>
            <person name="Goldman G.H."/>
            <person name="Alastruey-Izquierdo A."/>
            <person name="Rokas A."/>
        </authorList>
    </citation>
    <scope>NUCLEOTIDE SEQUENCE</scope>
    <source>
        <strain evidence="4">CNM-CM5793</strain>
        <strain evidence="5">CNM-CM6106</strain>
    </source>
</reference>
<dbReference type="PANTHER" id="PTHR37534">
    <property type="entry name" value="TRANSCRIPTIONAL ACTIVATOR PROTEIN UGA3"/>
    <property type="match status" value="1"/>
</dbReference>
<name>A0A8H6P2P3_9EURO</name>
<evidence type="ECO:0000313" key="6">
    <source>
        <dbReference type="Proteomes" id="UP000630445"/>
    </source>
</evidence>
<dbReference type="PANTHER" id="PTHR37534:SF25">
    <property type="entry name" value="ZN(II)2CYS6 TRANSCRIPTION FACTOR (EUROFUNG)"/>
    <property type="match status" value="1"/>
</dbReference>
<dbReference type="Pfam" id="PF11951">
    <property type="entry name" value="Fungal_trans_2"/>
    <property type="match status" value="1"/>
</dbReference>
<evidence type="ECO:0008006" key="7">
    <source>
        <dbReference type="Google" id="ProtNLM"/>
    </source>
</evidence>
<gene>
    <name evidence="4" type="ORF">CNMCM5793_002451</name>
    <name evidence="5" type="ORF">CNMCM6106_001934</name>
</gene>